<organism evidence="1 2">
    <name type="scientific">Georgenia wutianyii</name>
    <dbReference type="NCBI Taxonomy" id="2585135"/>
    <lineage>
        <taxon>Bacteria</taxon>
        <taxon>Bacillati</taxon>
        <taxon>Actinomycetota</taxon>
        <taxon>Actinomycetes</taxon>
        <taxon>Micrococcales</taxon>
        <taxon>Bogoriellaceae</taxon>
        <taxon>Georgenia</taxon>
    </lineage>
</organism>
<dbReference type="RefSeq" id="WP_139948850.1">
    <property type="nucleotide sequence ID" value="NZ_CP040899.1"/>
</dbReference>
<dbReference type="InterPro" id="IPR021352">
    <property type="entry name" value="DUF2971"/>
</dbReference>
<gene>
    <name evidence="1" type="ORF">FE251_11540</name>
</gene>
<sequence>MDHQLRESEGGAQVLYHYTTLEGLIGILTSGVVRASYVGRLNDRNEVEVGLEGVRRVLSEDLYGEGLLGKVNENDDFDRIFVACFTEREDSLPLWRGYASSVGGGYAIGFRRSALEAAVVVGSKPPRHPILKRVRYNPDEFLAEIRQLKKRVASHEDSGTSAPLREPEWSPGGMFVQAATLKESGWSDEREWRLVDVHHTMCGEGNVEELRVRPSLYGPYPYLDLQLWGRDGDHHRNWPIERVIESVWIGPEPNQIERGQGVEFLLRKADVDPDKADATYRRPGSVATSGSLVRYSRWATR</sequence>
<evidence type="ECO:0000313" key="2">
    <source>
        <dbReference type="Proteomes" id="UP000313948"/>
    </source>
</evidence>
<dbReference type="EMBL" id="CP040899">
    <property type="protein sequence ID" value="QDB79936.1"/>
    <property type="molecule type" value="Genomic_DNA"/>
</dbReference>
<proteinExistence type="predicted"/>
<reference evidence="1 2" key="1">
    <citation type="submission" date="2019-05" db="EMBL/GenBank/DDBJ databases">
        <title>Georgenia *** sp. nov., and Georgenia *** sp. nov., isolated from the intestinal contents of plateau pika (Ochotona curzoniae) in the Qinghai-Tibet plateau of China.</title>
        <authorList>
            <person name="Tian Z."/>
        </authorList>
    </citation>
    <scope>NUCLEOTIDE SEQUENCE [LARGE SCALE GENOMIC DNA]</scope>
    <source>
        <strain evidence="1 2">Z294</strain>
    </source>
</reference>
<name>A0ABX5VN55_9MICO</name>
<keyword evidence="2" id="KW-1185">Reference proteome</keyword>
<dbReference type="Pfam" id="PF11185">
    <property type="entry name" value="DUF2971"/>
    <property type="match status" value="1"/>
</dbReference>
<protein>
    <submittedName>
        <fullName evidence="1">DUF2971 domain-containing protein</fullName>
    </submittedName>
</protein>
<dbReference type="Proteomes" id="UP000313948">
    <property type="component" value="Chromosome"/>
</dbReference>
<accession>A0ABX5VN55</accession>
<evidence type="ECO:0000313" key="1">
    <source>
        <dbReference type="EMBL" id="QDB79936.1"/>
    </source>
</evidence>